<gene>
    <name evidence="2" type="ORF">B0T25DRAFT_74894</name>
</gene>
<evidence type="ECO:0000313" key="2">
    <source>
        <dbReference type="EMBL" id="KAK3358783.1"/>
    </source>
</evidence>
<proteinExistence type="predicted"/>
<organism evidence="2 3">
    <name type="scientific">Lasiosphaeria hispida</name>
    <dbReference type="NCBI Taxonomy" id="260671"/>
    <lineage>
        <taxon>Eukaryota</taxon>
        <taxon>Fungi</taxon>
        <taxon>Dikarya</taxon>
        <taxon>Ascomycota</taxon>
        <taxon>Pezizomycotina</taxon>
        <taxon>Sordariomycetes</taxon>
        <taxon>Sordariomycetidae</taxon>
        <taxon>Sordariales</taxon>
        <taxon>Lasiosphaeriaceae</taxon>
        <taxon>Lasiosphaeria</taxon>
    </lineage>
</organism>
<name>A0AAJ0HPH0_9PEZI</name>
<evidence type="ECO:0000256" key="1">
    <source>
        <dbReference type="SAM" id="MobiDB-lite"/>
    </source>
</evidence>
<protein>
    <submittedName>
        <fullName evidence="2">Uncharacterized protein</fullName>
    </submittedName>
</protein>
<reference evidence="2" key="1">
    <citation type="journal article" date="2023" name="Mol. Phylogenet. Evol.">
        <title>Genome-scale phylogeny and comparative genomics of the fungal order Sordariales.</title>
        <authorList>
            <person name="Hensen N."/>
            <person name="Bonometti L."/>
            <person name="Westerberg I."/>
            <person name="Brannstrom I.O."/>
            <person name="Guillou S."/>
            <person name="Cros-Aarteil S."/>
            <person name="Calhoun S."/>
            <person name="Haridas S."/>
            <person name="Kuo A."/>
            <person name="Mondo S."/>
            <person name="Pangilinan J."/>
            <person name="Riley R."/>
            <person name="LaButti K."/>
            <person name="Andreopoulos B."/>
            <person name="Lipzen A."/>
            <person name="Chen C."/>
            <person name="Yan M."/>
            <person name="Daum C."/>
            <person name="Ng V."/>
            <person name="Clum A."/>
            <person name="Steindorff A."/>
            <person name="Ohm R.A."/>
            <person name="Martin F."/>
            <person name="Silar P."/>
            <person name="Natvig D.O."/>
            <person name="Lalanne C."/>
            <person name="Gautier V."/>
            <person name="Ament-Velasquez S.L."/>
            <person name="Kruys A."/>
            <person name="Hutchinson M.I."/>
            <person name="Powell A.J."/>
            <person name="Barry K."/>
            <person name="Miller A.N."/>
            <person name="Grigoriev I.V."/>
            <person name="Debuchy R."/>
            <person name="Gladieux P."/>
            <person name="Hiltunen Thoren M."/>
            <person name="Johannesson H."/>
        </authorList>
    </citation>
    <scope>NUCLEOTIDE SEQUENCE</scope>
    <source>
        <strain evidence="2">CBS 955.72</strain>
    </source>
</reference>
<accession>A0AAJ0HPH0</accession>
<evidence type="ECO:0000313" key="3">
    <source>
        <dbReference type="Proteomes" id="UP001275084"/>
    </source>
</evidence>
<reference evidence="2" key="2">
    <citation type="submission" date="2023-06" db="EMBL/GenBank/DDBJ databases">
        <authorList>
            <consortium name="Lawrence Berkeley National Laboratory"/>
            <person name="Haridas S."/>
            <person name="Hensen N."/>
            <person name="Bonometti L."/>
            <person name="Westerberg I."/>
            <person name="Brannstrom I.O."/>
            <person name="Guillou S."/>
            <person name="Cros-Aarteil S."/>
            <person name="Calhoun S."/>
            <person name="Kuo A."/>
            <person name="Mondo S."/>
            <person name="Pangilinan J."/>
            <person name="Riley R."/>
            <person name="Labutti K."/>
            <person name="Andreopoulos B."/>
            <person name="Lipzen A."/>
            <person name="Chen C."/>
            <person name="Yanf M."/>
            <person name="Daum C."/>
            <person name="Ng V."/>
            <person name="Clum A."/>
            <person name="Steindorff A."/>
            <person name="Ohm R."/>
            <person name="Martin F."/>
            <person name="Silar P."/>
            <person name="Natvig D."/>
            <person name="Lalanne C."/>
            <person name="Gautier V."/>
            <person name="Ament-Velasquez S.L."/>
            <person name="Kruys A."/>
            <person name="Hutchinson M.I."/>
            <person name="Powell A.J."/>
            <person name="Barry K."/>
            <person name="Miller A.N."/>
            <person name="Grigoriev I.V."/>
            <person name="Debuchy R."/>
            <person name="Gladieux P."/>
            <person name="Thoren M.H."/>
            <person name="Johannesson H."/>
        </authorList>
    </citation>
    <scope>NUCLEOTIDE SEQUENCE</scope>
    <source>
        <strain evidence="2">CBS 955.72</strain>
    </source>
</reference>
<dbReference type="AlphaFoldDB" id="A0AAJ0HPH0"/>
<feature type="compositionally biased region" description="Polar residues" evidence="1">
    <location>
        <begin position="106"/>
        <end position="122"/>
    </location>
</feature>
<dbReference type="Proteomes" id="UP001275084">
    <property type="component" value="Unassembled WGS sequence"/>
</dbReference>
<dbReference type="EMBL" id="JAUIQD010000002">
    <property type="protein sequence ID" value="KAK3358783.1"/>
    <property type="molecule type" value="Genomic_DNA"/>
</dbReference>
<keyword evidence="3" id="KW-1185">Reference proteome</keyword>
<comment type="caution">
    <text evidence="2">The sequence shown here is derived from an EMBL/GenBank/DDBJ whole genome shotgun (WGS) entry which is preliminary data.</text>
</comment>
<sequence length="207" mass="22063">MMTPTLWQRETAVPTVPHRPFRCGANLGDAARFQQACRNLDTLRKDYRQNLESQISQLERELKGVRDHREKRTVSAARVRKNRVRKSLSQLPSGLNLTCMEGGTISPGSNWKPTATSSSPSQHDGGASYLDDRASIPMTGSAGDGTSASDSDGAASRSASVGPESGVPNGGRDGDLNVLCSALEGLVAQTVQDEVGNAESPKRRGTV</sequence>
<feature type="compositionally biased region" description="Low complexity" evidence="1">
    <location>
        <begin position="140"/>
        <end position="162"/>
    </location>
</feature>
<feature type="region of interest" description="Disordered" evidence="1">
    <location>
        <begin position="106"/>
        <end position="176"/>
    </location>
</feature>